<dbReference type="EMBL" id="QHCS01000003">
    <property type="protein sequence ID" value="RHX85347.1"/>
    <property type="molecule type" value="Genomic_DNA"/>
</dbReference>
<accession>A0A8B3CRF1</accession>
<name>A0A8B3CRF1_9LEPT</name>
<proteinExistence type="predicted"/>
<organism evidence="1 2">
    <name type="scientific">Leptospira stimsonii</name>
    <dbReference type="NCBI Taxonomy" id="2202203"/>
    <lineage>
        <taxon>Bacteria</taxon>
        <taxon>Pseudomonadati</taxon>
        <taxon>Spirochaetota</taxon>
        <taxon>Spirochaetia</taxon>
        <taxon>Leptospirales</taxon>
        <taxon>Leptospiraceae</taxon>
        <taxon>Leptospira</taxon>
    </lineage>
</organism>
<dbReference type="Proteomes" id="UP000266669">
    <property type="component" value="Unassembled WGS sequence"/>
</dbReference>
<evidence type="ECO:0000313" key="2">
    <source>
        <dbReference type="Proteomes" id="UP000266669"/>
    </source>
</evidence>
<protein>
    <submittedName>
        <fullName evidence="1">Uncharacterized protein</fullName>
    </submittedName>
</protein>
<dbReference type="AlphaFoldDB" id="A0A8B3CRF1"/>
<comment type="caution">
    <text evidence="1">The sequence shown here is derived from an EMBL/GenBank/DDBJ whole genome shotgun (WGS) entry which is preliminary data.</text>
</comment>
<sequence>MEKRYEIEFFRIERLDIEDSLFLAVDFNSFVVNIFQEIGFRLWQQRDRFEFRNDSSSFRR</sequence>
<evidence type="ECO:0000313" key="1">
    <source>
        <dbReference type="EMBL" id="RHX85347.1"/>
    </source>
</evidence>
<gene>
    <name evidence="1" type="ORF">DLM78_14675</name>
</gene>
<reference evidence="2" key="1">
    <citation type="submission" date="2018-05" db="EMBL/GenBank/DDBJ databases">
        <title>Leptospira yasudae sp. nov. and Leptospira stimsonii sp. nov., two pathogenic species of the genus Leptospira isolated from environmental sources.</title>
        <authorList>
            <person name="Casanovas-Massana A."/>
            <person name="Hamond C."/>
            <person name="Santos L.A."/>
            <person name="Hacker K.P."/>
            <person name="Balassiano I."/>
            <person name="Medeiros M.A."/>
            <person name="Reis M.G."/>
            <person name="Ko A.I."/>
            <person name="Wunder E.A."/>
        </authorList>
    </citation>
    <scope>NUCLEOTIDE SEQUENCE [LARGE SCALE GENOMIC DNA]</scope>
    <source>
        <strain evidence="2">AMB6-RJ</strain>
    </source>
</reference>